<name>A0AAV0LJ37_9ROSI</name>
<dbReference type="EMBL" id="CAMGYJ010000006">
    <property type="protein sequence ID" value="CAI0433605.1"/>
    <property type="molecule type" value="Genomic_DNA"/>
</dbReference>
<accession>A0AAV0LJ37</accession>
<evidence type="ECO:0000313" key="2">
    <source>
        <dbReference type="Proteomes" id="UP001154282"/>
    </source>
</evidence>
<dbReference type="AlphaFoldDB" id="A0AAV0LJ37"/>
<proteinExistence type="predicted"/>
<dbReference type="Proteomes" id="UP001154282">
    <property type="component" value="Unassembled WGS sequence"/>
</dbReference>
<gene>
    <name evidence="1" type="ORF">LITE_LOCUS23953</name>
</gene>
<keyword evidence="2" id="KW-1185">Reference proteome</keyword>
<reference evidence="1" key="1">
    <citation type="submission" date="2022-08" db="EMBL/GenBank/DDBJ databases">
        <authorList>
            <person name="Gutierrez-Valencia J."/>
        </authorList>
    </citation>
    <scope>NUCLEOTIDE SEQUENCE</scope>
</reference>
<organism evidence="1 2">
    <name type="scientific">Linum tenue</name>
    <dbReference type="NCBI Taxonomy" id="586396"/>
    <lineage>
        <taxon>Eukaryota</taxon>
        <taxon>Viridiplantae</taxon>
        <taxon>Streptophyta</taxon>
        <taxon>Embryophyta</taxon>
        <taxon>Tracheophyta</taxon>
        <taxon>Spermatophyta</taxon>
        <taxon>Magnoliopsida</taxon>
        <taxon>eudicotyledons</taxon>
        <taxon>Gunneridae</taxon>
        <taxon>Pentapetalae</taxon>
        <taxon>rosids</taxon>
        <taxon>fabids</taxon>
        <taxon>Malpighiales</taxon>
        <taxon>Linaceae</taxon>
        <taxon>Linum</taxon>
    </lineage>
</organism>
<sequence length="32" mass="3503">MPSPLLSRGSKCSGHGNQLGSHYVVKYRCNPE</sequence>
<protein>
    <submittedName>
        <fullName evidence="1">Uncharacterized protein</fullName>
    </submittedName>
</protein>
<comment type="caution">
    <text evidence="1">The sequence shown here is derived from an EMBL/GenBank/DDBJ whole genome shotgun (WGS) entry which is preliminary data.</text>
</comment>
<evidence type="ECO:0000313" key="1">
    <source>
        <dbReference type="EMBL" id="CAI0433605.1"/>
    </source>
</evidence>